<evidence type="ECO:0000313" key="1">
    <source>
        <dbReference type="EMBL" id="CAI9265073.1"/>
    </source>
</evidence>
<keyword evidence="2" id="KW-1185">Reference proteome</keyword>
<accession>A0AA35VA58</accession>
<dbReference type="AlphaFoldDB" id="A0AA35VA58"/>
<evidence type="ECO:0008006" key="3">
    <source>
        <dbReference type="Google" id="ProtNLM"/>
    </source>
</evidence>
<name>A0AA35VA58_LACSI</name>
<organism evidence="1 2">
    <name type="scientific">Lactuca saligna</name>
    <name type="common">Willowleaf lettuce</name>
    <dbReference type="NCBI Taxonomy" id="75948"/>
    <lineage>
        <taxon>Eukaryota</taxon>
        <taxon>Viridiplantae</taxon>
        <taxon>Streptophyta</taxon>
        <taxon>Embryophyta</taxon>
        <taxon>Tracheophyta</taxon>
        <taxon>Spermatophyta</taxon>
        <taxon>Magnoliopsida</taxon>
        <taxon>eudicotyledons</taxon>
        <taxon>Gunneridae</taxon>
        <taxon>Pentapetalae</taxon>
        <taxon>asterids</taxon>
        <taxon>campanulids</taxon>
        <taxon>Asterales</taxon>
        <taxon>Asteraceae</taxon>
        <taxon>Cichorioideae</taxon>
        <taxon>Cichorieae</taxon>
        <taxon>Lactucinae</taxon>
        <taxon>Lactuca</taxon>
    </lineage>
</organism>
<protein>
    <recommendedName>
        <fullName evidence="3">Transposase</fullName>
    </recommendedName>
</protein>
<gene>
    <name evidence="1" type="ORF">LSALG_LOCUS5696</name>
</gene>
<sequence length="198" mass="23543">MVPITYESWLEVSEEVREGLWQYVLICFQTNPFFMFQEKFVVDPKSQKQTPQSIRKKWRKFKHYLYAKFIKNRSKDPKINLFKPPKDYLFIKKEDWKVFVSHRVIKKWEEKSTKAKNTPAHHKYNHRLSRKGYVGLINDIMHETGKTEEEIDRTLHKLPSRGVIVDVEKKPRDESLDNSCLLAVEFAANVVAKGTIMN</sequence>
<dbReference type="Proteomes" id="UP001177003">
    <property type="component" value="Chromosome 0"/>
</dbReference>
<evidence type="ECO:0000313" key="2">
    <source>
        <dbReference type="Proteomes" id="UP001177003"/>
    </source>
</evidence>
<reference evidence="1" key="1">
    <citation type="submission" date="2023-04" db="EMBL/GenBank/DDBJ databases">
        <authorList>
            <person name="Vijverberg K."/>
            <person name="Xiong W."/>
            <person name="Schranz E."/>
        </authorList>
    </citation>
    <scope>NUCLEOTIDE SEQUENCE</scope>
</reference>
<dbReference type="PANTHER" id="PTHR33018:SF31">
    <property type="entry name" value="TRANSPOSASE, PTTA_EN_SPM, PLANT"/>
    <property type="match status" value="1"/>
</dbReference>
<dbReference type="PANTHER" id="PTHR33018">
    <property type="entry name" value="OS10G0338966 PROTEIN-RELATED"/>
    <property type="match status" value="1"/>
</dbReference>
<proteinExistence type="predicted"/>
<dbReference type="EMBL" id="OX465086">
    <property type="protein sequence ID" value="CAI9265073.1"/>
    <property type="molecule type" value="Genomic_DNA"/>
</dbReference>